<protein>
    <recommendedName>
        <fullName evidence="3">Transposase</fullName>
    </recommendedName>
</protein>
<keyword evidence="2" id="KW-1185">Reference proteome</keyword>
<accession>A0AAU9VYD8</accession>
<evidence type="ECO:0008006" key="3">
    <source>
        <dbReference type="Google" id="ProtNLM"/>
    </source>
</evidence>
<dbReference type="Proteomes" id="UP001159428">
    <property type="component" value="Unassembled WGS sequence"/>
</dbReference>
<dbReference type="EMBL" id="CALNXJ010000004">
    <property type="protein sequence ID" value="CAH3037780.1"/>
    <property type="molecule type" value="Genomic_DNA"/>
</dbReference>
<name>A0AAU9VYD8_9CNID</name>
<evidence type="ECO:0000313" key="1">
    <source>
        <dbReference type="EMBL" id="CAH3037780.1"/>
    </source>
</evidence>
<reference evidence="1 2" key="1">
    <citation type="submission" date="2022-05" db="EMBL/GenBank/DDBJ databases">
        <authorList>
            <consortium name="Genoscope - CEA"/>
            <person name="William W."/>
        </authorList>
    </citation>
    <scope>NUCLEOTIDE SEQUENCE [LARGE SCALE GENOMIC DNA]</scope>
</reference>
<comment type="caution">
    <text evidence="1">The sequence shown here is derived from an EMBL/GenBank/DDBJ whole genome shotgun (WGS) entry which is preliminary data.</text>
</comment>
<proteinExistence type="predicted"/>
<dbReference type="AlphaFoldDB" id="A0AAU9VYD8"/>
<gene>
    <name evidence="1" type="ORF">PMEA_00021352</name>
</gene>
<sequence length="125" mass="14735">AQQSCCLCHILDLWSTIAEARAKFLFRNRQILIFQFFQDPFEDISESFKEEMPRDTIALLSAALKRMDVDLFLRRVIEYLSRVFYDSSDLDQTPDQVKVMHIIHACELALDVREKDQGRKRSMMS</sequence>
<evidence type="ECO:0000313" key="2">
    <source>
        <dbReference type="Proteomes" id="UP001159428"/>
    </source>
</evidence>
<feature type="non-terminal residue" evidence="1">
    <location>
        <position position="1"/>
    </location>
</feature>
<organism evidence="1 2">
    <name type="scientific">Pocillopora meandrina</name>
    <dbReference type="NCBI Taxonomy" id="46732"/>
    <lineage>
        <taxon>Eukaryota</taxon>
        <taxon>Metazoa</taxon>
        <taxon>Cnidaria</taxon>
        <taxon>Anthozoa</taxon>
        <taxon>Hexacorallia</taxon>
        <taxon>Scleractinia</taxon>
        <taxon>Astrocoeniina</taxon>
        <taxon>Pocilloporidae</taxon>
        <taxon>Pocillopora</taxon>
    </lineage>
</organism>